<dbReference type="EMBL" id="CP006939">
    <property type="protein sequence ID" value="AHC15946.1"/>
    <property type="molecule type" value="Genomic_DNA"/>
</dbReference>
<proteinExistence type="predicted"/>
<dbReference type="KEGG" id="slr:L21SP2_2594"/>
<organism evidence="6 7">
    <name type="scientific">Salinispira pacifica</name>
    <dbReference type="NCBI Taxonomy" id="1307761"/>
    <lineage>
        <taxon>Bacteria</taxon>
        <taxon>Pseudomonadati</taxon>
        <taxon>Spirochaetota</taxon>
        <taxon>Spirochaetia</taxon>
        <taxon>Spirochaetales</taxon>
        <taxon>Spirochaetaceae</taxon>
        <taxon>Salinispira</taxon>
    </lineage>
</organism>
<feature type="region of interest" description="Disordered" evidence="4">
    <location>
        <begin position="68"/>
        <end position="87"/>
    </location>
</feature>
<name>V5WL76_9SPIO</name>
<evidence type="ECO:0000256" key="1">
    <source>
        <dbReference type="ARBA" id="ARBA00001913"/>
    </source>
</evidence>
<dbReference type="eggNOG" id="COG0366">
    <property type="taxonomic scope" value="Bacteria"/>
</dbReference>
<dbReference type="Gene3D" id="2.60.40.1190">
    <property type="match status" value="1"/>
</dbReference>
<dbReference type="SUPFAM" id="SSF51445">
    <property type="entry name" value="(Trans)glycosidases"/>
    <property type="match status" value="1"/>
</dbReference>
<keyword evidence="6" id="KW-0378">Hydrolase</keyword>
<comment type="cofactor">
    <cofactor evidence="1">
        <name>Ca(2+)</name>
        <dbReference type="ChEBI" id="CHEBI:29108"/>
    </cofactor>
</comment>
<gene>
    <name evidence="6" type="ORF">L21SP2_2594</name>
</gene>
<dbReference type="eggNOG" id="COG4945">
    <property type="taxonomic scope" value="Bacteria"/>
</dbReference>
<evidence type="ECO:0000313" key="6">
    <source>
        <dbReference type="EMBL" id="AHC15946.1"/>
    </source>
</evidence>
<dbReference type="Gene3D" id="3.20.20.80">
    <property type="entry name" value="Glycosidases"/>
    <property type="match status" value="1"/>
</dbReference>
<dbReference type="InterPro" id="IPR019248">
    <property type="entry name" value="Glucodextran_C"/>
</dbReference>
<dbReference type="InterPro" id="IPR017853">
    <property type="entry name" value="GH"/>
</dbReference>
<dbReference type="InterPro" id="IPR006047">
    <property type="entry name" value="GH13_cat_dom"/>
</dbReference>
<dbReference type="GO" id="GO:0046872">
    <property type="term" value="F:metal ion binding"/>
    <property type="evidence" value="ECO:0007669"/>
    <property type="project" value="UniProtKB-KW"/>
</dbReference>
<sequence>MILLSSCGSQPVPPDQRPGWISRETREAVVPVQQLQDGDVETYLQVESPDWRDQVVYFIMTDRFDDGVPANSDQGKGEYDPGKNSHYSGGDLKGISDNIDYIKGLGATSIWITPPVANQWYDYAVNYGGYHGYWAENFQELDVHMGTLDEYRELSALLHKNGMYLIQDIVTNHTGNFFTYDGPSSRSNPARGYVANDNFVPRNIPSQYPFNLNDPNDPEALETAAYHWTGPIANYNVQKQVFNNQLSDLDDINTENELVRDVLRESYGHWIREAGVDGYRIDTVKYIPVEFFHDFHYSQDDDAPGILNVADELGKSDFITFGEAWIGSSPYSDEADQKIAEYLGTEEEPAMPSLLNFTLNQEIREVFGSGAPTDRLAYRMEAAYRNYPDPNRLFTFIDNHDMDRFLSIAGYADMQLALAYIFTAPGIPVVYYGTEQHFDETRQAMFANGFASGGEDHFNAQSRAYDYISRLAELRSEYSALRRGVYRNLGASSSGPGLLAYAMDAEESQDQDLIVLMNSANYNYLVSDLETGLNGAHQLTPVFSAGMEDSGDIMSGLNSDASGRISLILPPKSLVVLEDSGAVQETAARSGSIGIESMDEGTVLTRDTPVSGTARGVSDLQLVVDGNLDRAIALDSQGGSWSGVIPAERYANGPHSITVTGRDAEGRLLSSPALDVSIDLAFSFAHRAEDEVGDDAGPAGDYIYPLDESFNNQMDIRAVEVHRAGTNLRLDIFPAGPISTVWQPANGFDHVYYYVYFDNPARKGATELPFQNASMPDGSDWDVMMMVGGWNASLYSAEGAGAESYGTAISSSIEIDVDEEAGRLSFTIEGAGLGNPESLDGMGIYITTWDYDGLESANRLLQGEPDAYIFGGGDFETDPLIMDDLPLIRLEPLE</sequence>
<keyword evidence="3" id="KW-0732">Signal</keyword>
<evidence type="ECO:0000259" key="5">
    <source>
        <dbReference type="SMART" id="SM00642"/>
    </source>
</evidence>
<dbReference type="GO" id="GO:0004556">
    <property type="term" value="F:alpha-amylase activity"/>
    <property type="evidence" value="ECO:0007669"/>
    <property type="project" value="UniProtKB-EC"/>
</dbReference>
<protein>
    <submittedName>
        <fullName evidence="6">Periplasmic alpha-amylase</fullName>
        <ecNumber evidence="6">3.2.1.1</ecNumber>
    </submittedName>
</protein>
<dbReference type="PANTHER" id="PTHR10357:SF215">
    <property type="entry name" value="ALPHA-AMYLASE 1"/>
    <property type="match status" value="1"/>
</dbReference>
<evidence type="ECO:0000256" key="2">
    <source>
        <dbReference type="ARBA" id="ARBA00022723"/>
    </source>
</evidence>
<accession>V5WL76</accession>
<feature type="domain" description="Glycosyl hydrolase family 13 catalytic" evidence="5">
    <location>
        <begin position="58"/>
        <end position="475"/>
    </location>
</feature>
<dbReference type="EC" id="3.2.1.1" evidence="6"/>
<evidence type="ECO:0000313" key="7">
    <source>
        <dbReference type="Proteomes" id="UP000018680"/>
    </source>
</evidence>
<dbReference type="PANTHER" id="PTHR10357">
    <property type="entry name" value="ALPHA-AMYLASE FAMILY MEMBER"/>
    <property type="match status" value="1"/>
</dbReference>
<evidence type="ECO:0000256" key="4">
    <source>
        <dbReference type="SAM" id="MobiDB-lite"/>
    </source>
</evidence>
<reference evidence="6 7" key="1">
    <citation type="journal article" date="2015" name="Stand. Genomic Sci.">
        <title>Complete genome sequence and description of Salinispira pacifica gen. nov., sp. nov., a novel spirochaete isolated form a hypersaline microbial mat.</title>
        <authorList>
            <person name="Ben Hania W."/>
            <person name="Joseph M."/>
            <person name="Schumann P."/>
            <person name="Bunk B."/>
            <person name="Fiebig A."/>
            <person name="Sproer C."/>
            <person name="Klenk H.P."/>
            <person name="Fardeau M.L."/>
            <person name="Spring S."/>
        </authorList>
    </citation>
    <scope>NUCLEOTIDE SEQUENCE [LARGE SCALE GENOMIC DNA]</scope>
    <source>
        <strain evidence="6 7">L21-RPul-D2</strain>
    </source>
</reference>
<dbReference type="SMART" id="SM00642">
    <property type="entry name" value="Aamy"/>
    <property type="match status" value="1"/>
</dbReference>
<keyword evidence="7" id="KW-1185">Reference proteome</keyword>
<dbReference type="PATRIC" id="fig|1307761.3.peg.2585"/>
<keyword evidence="6" id="KW-0326">Glycosidase</keyword>
<dbReference type="HOGENOM" id="CLU_010079_0_0_12"/>
<dbReference type="Pfam" id="PF09985">
    <property type="entry name" value="Glucodextran_C"/>
    <property type="match status" value="1"/>
</dbReference>
<dbReference type="AlphaFoldDB" id="V5WL76"/>
<keyword evidence="2" id="KW-0479">Metal-binding</keyword>
<dbReference type="STRING" id="1307761.L21SP2_2594"/>
<evidence type="ECO:0000256" key="3">
    <source>
        <dbReference type="ARBA" id="ARBA00022729"/>
    </source>
</evidence>
<dbReference type="Proteomes" id="UP000018680">
    <property type="component" value="Chromosome"/>
</dbReference>
<dbReference type="GO" id="GO:0005975">
    <property type="term" value="P:carbohydrate metabolic process"/>
    <property type="evidence" value="ECO:0007669"/>
    <property type="project" value="InterPro"/>
</dbReference>
<dbReference type="SUPFAM" id="SSF49344">
    <property type="entry name" value="CBD9-like"/>
    <property type="match status" value="1"/>
</dbReference>
<dbReference type="Pfam" id="PF00128">
    <property type="entry name" value="Alpha-amylase"/>
    <property type="match status" value="1"/>
</dbReference>